<organism evidence="2 3">
    <name type="scientific">Psilocybe cyanescens</name>
    <dbReference type="NCBI Taxonomy" id="93625"/>
    <lineage>
        <taxon>Eukaryota</taxon>
        <taxon>Fungi</taxon>
        <taxon>Dikarya</taxon>
        <taxon>Basidiomycota</taxon>
        <taxon>Agaricomycotina</taxon>
        <taxon>Agaricomycetes</taxon>
        <taxon>Agaricomycetidae</taxon>
        <taxon>Agaricales</taxon>
        <taxon>Agaricineae</taxon>
        <taxon>Strophariaceae</taxon>
        <taxon>Psilocybe</taxon>
    </lineage>
</organism>
<proteinExistence type="predicted"/>
<feature type="compositionally biased region" description="Basic and acidic residues" evidence="1">
    <location>
        <begin position="77"/>
        <end position="93"/>
    </location>
</feature>
<reference evidence="2 3" key="1">
    <citation type="journal article" date="2018" name="Evol. Lett.">
        <title>Horizontal gene cluster transfer increased hallucinogenic mushroom diversity.</title>
        <authorList>
            <person name="Reynolds H.T."/>
            <person name="Vijayakumar V."/>
            <person name="Gluck-Thaler E."/>
            <person name="Korotkin H.B."/>
            <person name="Matheny P.B."/>
            <person name="Slot J.C."/>
        </authorList>
    </citation>
    <scope>NUCLEOTIDE SEQUENCE [LARGE SCALE GENOMIC DNA]</scope>
    <source>
        <strain evidence="2 3">2631</strain>
    </source>
</reference>
<sequence length="93" mass="10717">MYVVYTPFSRNNKQTTPLATLNEYRKGRTTGGVEQSGNKLNPNNTFEKKDDEEKKRKGRSEKEDEDEDEHMVHTRGGRREEEEGVVKVGGDEK</sequence>
<evidence type="ECO:0000313" key="2">
    <source>
        <dbReference type="EMBL" id="PPQ68633.1"/>
    </source>
</evidence>
<name>A0A409VQX7_PSICY</name>
<dbReference type="Proteomes" id="UP000283269">
    <property type="component" value="Unassembled WGS sequence"/>
</dbReference>
<evidence type="ECO:0000313" key="3">
    <source>
        <dbReference type="Proteomes" id="UP000283269"/>
    </source>
</evidence>
<feature type="compositionally biased region" description="Polar residues" evidence="1">
    <location>
        <begin position="8"/>
        <end position="19"/>
    </location>
</feature>
<dbReference type="EMBL" id="NHYD01003953">
    <property type="protein sequence ID" value="PPQ68633.1"/>
    <property type="molecule type" value="Genomic_DNA"/>
</dbReference>
<evidence type="ECO:0000256" key="1">
    <source>
        <dbReference type="SAM" id="MobiDB-lite"/>
    </source>
</evidence>
<feature type="region of interest" description="Disordered" evidence="1">
    <location>
        <begin position="1"/>
        <end position="93"/>
    </location>
</feature>
<dbReference type="AlphaFoldDB" id="A0A409VQX7"/>
<feature type="compositionally biased region" description="Basic and acidic residues" evidence="1">
    <location>
        <begin position="46"/>
        <end position="55"/>
    </location>
</feature>
<feature type="compositionally biased region" description="Polar residues" evidence="1">
    <location>
        <begin position="32"/>
        <end position="45"/>
    </location>
</feature>
<protein>
    <submittedName>
        <fullName evidence="2">Uncharacterized protein</fullName>
    </submittedName>
</protein>
<dbReference type="InParanoid" id="A0A409VQX7"/>
<comment type="caution">
    <text evidence="2">The sequence shown here is derived from an EMBL/GenBank/DDBJ whole genome shotgun (WGS) entry which is preliminary data.</text>
</comment>
<accession>A0A409VQX7</accession>
<gene>
    <name evidence="2" type="ORF">CVT25_005543</name>
</gene>
<keyword evidence="3" id="KW-1185">Reference proteome</keyword>